<reference evidence="1" key="1">
    <citation type="journal article" date="2023" name="G3 (Bethesda)">
        <title>A reference genome for the long-term kleptoplast-retaining sea slug Elysia crispata morphotype clarki.</title>
        <authorList>
            <person name="Eastman K.E."/>
            <person name="Pendleton A.L."/>
            <person name="Shaikh M.A."/>
            <person name="Suttiyut T."/>
            <person name="Ogas R."/>
            <person name="Tomko P."/>
            <person name="Gavelis G."/>
            <person name="Widhalm J.R."/>
            <person name="Wisecaver J.H."/>
        </authorList>
    </citation>
    <scope>NUCLEOTIDE SEQUENCE</scope>
    <source>
        <strain evidence="1">ECLA1</strain>
    </source>
</reference>
<dbReference type="AlphaFoldDB" id="A0AAE0XQM7"/>
<accession>A0AAE0XQM7</accession>
<sequence>MHVTTLCVITSQVTGPKYPQSQRCCMLSGPGTEPEMTSPGCWVRMGPDQVARNPIRYGRHRTQSGLPTPTSFFKMALK</sequence>
<comment type="caution">
    <text evidence="1">The sequence shown here is derived from an EMBL/GenBank/DDBJ whole genome shotgun (WGS) entry which is preliminary data.</text>
</comment>
<keyword evidence="2" id="KW-1185">Reference proteome</keyword>
<organism evidence="1 2">
    <name type="scientific">Elysia crispata</name>
    <name type="common">lettuce slug</name>
    <dbReference type="NCBI Taxonomy" id="231223"/>
    <lineage>
        <taxon>Eukaryota</taxon>
        <taxon>Metazoa</taxon>
        <taxon>Spiralia</taxon>
        <taxon>Lophotrochozoa</taxon>
        <taxon>Mollusca</taxon>
        <taxon>Gastropoda</taxon>
        <taxon>Heterobranchia</taxon>
        <taxon>Euthyneura</taxon>
        <taxon>Panpulmonata</taxon>
        <taxon>Sacoglossa</taxon>
        <taxon>Placobranchoidea</taxon>
        <taxon>Plakobranchidae</taxon>
        <taxon>Elysia</taxon>
    </lineage>
</organism>
<evidence type="ECO:0000313" key="2">
    <source>
        <dbReference type="Proteomes" id="UP001283361"/>
    </source>
</evidence>
<name>A0AAE0XQM7_9GAST</name>
<evidence type="ECO:0000313" key="1">
    <source>
        <dbReference type="EMBL" id="KAK3702715.1"/>
    </source>
</evidence>
<proteinExistence type="predicted"/>
<dbReference type="Proteomes" id="UP001283361">
    <property type="component" value="Unassembled WGS sequence"/>
</dbReference>
<dbReference type="EMBL" id="JAWDGP010007852">
    <property type="protein sequence ID" value="KAK3702715.1"/>
    <property type="molecule type" value="Genomic_DNA"/>
</dbReference>
<gene>
    <name evidence="1" type="ORF">RRG08_042701</name>
</gene>
<protein>
    <submittedName>
        <fullName evidence="1">Uncharacterized protein</fullName>
    </submittedName>
</protein>